<gene>
    <name evidence="2" type="ORF">CesoFtcFv8_021660</name>
</gene>
<proteinExistence type="predicted"/>
<feature type="compositionally biased region" description="Polar residues" evidence="1">
    <location>
        <begin position="1"/>
        <end position="23"/>
    </location>
</feature>
<protein>
    <submittedName>
        <fullName evidence="2">Uncharacterized protein</fullName>
    </submittedName>
</protein>
<organism evidence="2 3">
    <name type="scientific">Champsocephalus esox</name>
    <name type="common">pike icefish</name>
    <dbReference type="NCBI Taxonomy" id="159716"/>
    <lineage>
        <taxon>Eukaryota</taxon>
        <taxon>Metazoa</taxon>
        <taxon>Chordata</taxon>
        <taxon>Craniata</taxon>
        <taxon>Vertebrata</taxon>
        <taxon>Euteleostomi</taxon>
        <taxon>Actinopterygii</taxon>
        <taxon>Neopterygii</taxon>
        <taxon>Teleostei</taxon>
        <taxon>Neoteleostei</taxon>
        <taxon>Acanthomorphata</taxon>
        <taxon>Eupercaria</taxon>
        <taxon>Perciformes</taxon>
        <taxon>Notothenioidei</taxon>
        <taxon>Channichthyidae</taxon>
        <taxon>Champsocephalus</taxon>
    </lineage>
</organism>
<dbReference type="Proteomes" id="UP001335648">
    <property type="component" value="Unassembled WGS sequence"/>
</dbReference>
<dbReference type="AlphaFoldDB" id="A0AAN8B9N8"/>
<evidence type="ECO:0000313" key="3">
    <source>
        <dbReference type="Proteomes" id="UP001335648"/>
    </source>
</evidence>
<evidence type="ECO:0000256" key="1">
    <source>
        <dbReference type="SAM" id="MobiDB-lite"/>
    </source>
</evidence>
<evidence type="ECO:0000313" key="2">
    <source>
        <dbReference type="EMBL" id="KAK5880788.1"/>
    </source>
</evidence>
<accession>A0AAN8B9N8</accession>
<dbReference type="EMBL" id="JAULUE010002063">
    <property type="protein sequence ID" value="KAK5880788.1"/>
    <property type="molecule type" value="Genomic_DNA"/>
</dbReference>
<name>A0AAN8B9N8_9TELE</name>
<keyword evidence="3" id="KW-1185">Reference proteome</keyword>
<sequence>MTHVQDVNVTQTRATACGPTSHTLLPEDLHCTPTSHSQPREAIPEPGADDEEVFPGETQVDNTQEE</sequence>
<reference evidence="2 3" key="1">
    <citation type="journal article" date="2023" name="Mol. Biol. Evol.">
        <title>Genomics of Secondarily Temperate Adaptation in the Only Non-Antarctic Icefish.</title>
        <authorList>
            <person name="Rivera-Colon A.G."/>
            <person name="Rayamajhi N."/>
            <person name="Minhas B.F."/>
            <person name="Madrigal G."/>
            <person name="Bilyk K.T."/>
            <person name="Yoon V."/>
            <person name="Hune M."/>
            <person name="Gregory S."/>
            <person name="Cheng C.H.C."/>
            <person name="Catchen J.M."/>
        </authorList>
    </citation>
    <scope>NUCLEOTIDE SEQUENCE [LARGE SCALE GENOMIC DNA]</scope>
    <source>
        <strain evidence="2">JC2023a</strain>
    </source>
</reference>
<comment type="caution">
    <text evidence="2">The sequence shown here is derived from an EMBL/GenBank/DDBJ whole genome shotgun (WGS) entry which is preliminary data.</text>
</comment>
<feature type="region of interest" description="Disordered" evidence="1">
    <location>
        <begin position="1"/>
        <end position="66"/>
    </location>
</feature>